<proteinExistence type="predicted"/>
<dbReference type="InterPro" id="IPR001173">
    <property type="entry name" value="Glyco_trans_2-like"/>
</dbReference>
<gene>
    <name evidence="2" type="ORF">MNBD_GAMMA26-1258</name>
</gene>
<feature type="domain" description="Glycosyltransferase 2-like" evidence="1">
    <location>
        <begin position="12"/>
        <end position="177"/>
    </location>
</feature>
<dbReference type="Gene3D" id="3.90.550.10">
    <property type="entry name" value="Spore Coat Polysaccharide Biosynthesis Protein SpsA, Chain A"/>
    <property type="match status" value="1"/>
</dbReference>
<dbReference type="PANTHER" id="PTHR22916">
    <property type="entry name" value="GLYCOSYLTRANSFERASE"/>
    <property type="match status" value="1"/>
</dbReference>
<dbReference type="PANTHER" id="PTHR22916:SF3">
    <property type="entry name" value="UDP-GLCNAC:BETAGAL BETA-1,3-N-ACETYLGLUCOSAMINYLTRANSFERASE-LIKE PROTEIN 1"/>
    <property type="match status" value="1"/>
</dbReference>
<dbReference type="InterPro" id="IPR029044">
    <property type="entry name" value="Nucleotide-diphossugar_trans"/>
</dbReference>
<protein>
    <recommendedName>
        <fullName evidence="1">Glycosyltransferase 2-like domain-containing protein</fullName>
    </recommendedName>
</protein>
<organism evidence="2">
    <name type="scientific">hydrothermal vent metagenome</name>
    <dbReference type="NCBI Taxonomy" id="652676"/>
    <lineage>
        <taxon>unclassified sequences</taxon>
        <taxon>metagenomes</taxon>
        <taxon>ecological metagenomes</taxon>
    </lineage>
</organism>
<dbReference type="AlphaFoldDB" id="A0A3B1BMJ7"/>
<dbReference type="CDD" id="cd00761">
    <property type="entry name" value="Glyco_tranf_GTA_type"/>
    <property type="match status" value="1"/>
</dbReference>
<sequence>MNWMSSANSLISVVVPTYNRAHLIVNALDSIAAQDYRPIEIIVVDDGSTDDTPEIVKAWCECYGQGNDFGFHYIQQENQGGNVARNSGIAVAKGVYIAFLDSDDLWHSQKLSKQLERFRADPQVGGVYCGVRHIRIGDDRTLEPTSRHYPQGQLLEQMLIHDVTAPTSTYVVHKEVFEKVGCFDIELQARQDWDMWIRLATEYKIAAVPEPLVDFREHVGPRTDSNPQKEITAYARIMEKYAYLRKHCSFSSRQEATAAFYRRMGRVHFHHKQLSSIKALVFYLRAIIAWPFIFDNYAALAGMLFPNKLRGMIHRGWNRVLGNTKFAIRSH</sequence>
<evidence type="ECO:0000259" key="1">
    <source>
        <dbReference type="Pfam" id="PF00535"/>
    </source>
</evidence>
<accession>A0A3B1BMJ7</accession>
<reference evidence="2" key="1">
    <citation type="submission" date="2018-06" db="EMBL/GenBank/DDBJ databases">
        <authorList>
            <person name="Zhirakovskaya E."/>
        </authorList>
    </citation>
    <scope>NUCLEOTIDE SEQUENCE</scope>
</reference>
<evidence type="ECO:0000313" key="2">
    <source>
        <dbReference type="EMBL" id="VAX11790.1"/>
    </source>
</evidence>
<dbReference type="SUPFAM" id="SSF53448">
    <property type="entry name" value="Nucleotide-diphospho-sugar transferases"/>
    <property type="match status" value="1"/>
</dbReference>
<name>A0A3B1BMJ7_9ZZZZ</name>
<dbReference type="Pfam" id="PF00535">
    <property type="entry name" value="Glycos_transf_2"/>
    <property type="match status" value="1"/>
</dbReference>
<dbReference type="GO" id="GO:0016758">
    <property type="term" value="F:hexosyltransferase activity"/>
    <property type="evidence" value="ECO:0007669"/>
    <property type="project" value="UniProtKB-ARBA"/>
</dbReference>
<dbReference type="EMBL" id="UOFX01000091">
    <property type="protein sequence ID" value="VAX11790.1"/>
    <property type="molecule type" value="Genomic_DNA"/>
</dbReference>